<name>A0A846U0L0_9MOLU</name>
<dbReference type="RefSeq" id="WP_168104840.1">
    <property type="nucleotide sequence ID" value="NZ_CP051215.1"/>
</dbReference>
<keyword evidence="6" id="KW-1185">Reference proteome</keyword>
<dbReference type="AlphaFoldDB" id="A0A846U0L0"/>
<proteinExistence type="inferred from homology"/>
<dbReference type="InterPro" id="IPR009012">
    <property type="entry name" value="GrpE_head"/>
</dbReference>
<comment type="caution">
    <text evidence="5">The sequence shown here is derived from an EMBL/GenBank/DDBJ whole genome shotgun (WGS) entry which is preliminary data.</text>
</comment>
<evidence type="ECO:0000256" key="1">
    <source>
        <dbReference type="ARBA" id="ARBA00009054"/>
    </source>
</evidence>
<protein>
    <submittedName>
        <fullName evidence="5">Nucleotide exchange factor GrpE</fullName>
    </submittedName>
</protein>
<keyword evidence="4" id="KW-0175">Coiled coil</keyword>
<comment type="similarity">
    <text evidence="1 3">Belongs to the GrpE family.</text>
</comment>
<dbReference type="Gene3D" id="2.30.22.10">
    <property type="entry name" value="Head domain of nucleotide exchange factor GrpE"/>
    <property type="match status" value="1"/>
</dbReference>
<dbReference type="PANTHER" id="PTHR21237">
    <property type="entry name" value="GRPE PROTEIN"/>
    <property type="match status" value="1"/>
</dbReference>
<gene>
    <name evidence="5" type="ORF">HER12_01160</name>
</gene>
<feature type="coiled-coil region" evidence="4">
    <location>
        <begin position="27"/>
        <end position="54"/>
    </location>
</feature>
<evidence type="ECO:0000313" key="6">
    <source>
        <dbReference type="Proteomes" id="UP000584587"/>
    </source>
</evidence>
<organism evidence="5 6">
    <name type="scientific">Spiroplasma platyhelix PALS-1</name>
    <dbReference type="NCBI Taxonomy" id="1276218"/>
    <lineage>
        <taxon>Bacteria</taxon>
        <taxon>Bacillati</taxon>
        <taxon>Mycoplasmatota</taxon>
        <taxon>Mollicutes</taxon>
        <taxon>Entomoplasmatales</taxon>
        <taxon>Spiroplasmataceae</taxon>
        <taxon>Spiroplasma</taxon>
    </lineage>
</organism>
<dbReference type="GO" id="GO:0000774">
    <property type="term" value="F:adenyl-nucleotide exchange factor activity"/>
    <property type="evidence" value="ECO:0007669"/>
    <property type="project" value="InterPro"/>
</dbReference>
<dbReference type="GO" id="GO:0006457">
    <property type="term" value="P:protein folding"/>
    <property type="evidence" value="ECO:0007669"/>
    <property type="project" value="InterPro"/>
</dbReference>
<evidence type="ECO:0000256" key="3">
    <source>
        <dbReference type="RuleBase" id="RU004478"/>
    </source>
</evidence>
<evidence type="ECO:0000256" key="4">
    <source>
        <dbReference type="SAM" id="Coils"/>
    </source>
</evidence>
<evidence type="ECO:0000313" key="5">
    <source>
        <dbReference type="EMBL" id="NKE38366.1"/>
    </source>
</evidence>
<dbReference type="GO" id="GO:0051082">
    <property type="term" value="F:unfolded protein binding"/>
    <property type="evidence" value="ECO:0007669"/>
    <property type="project" value="TreeGrafter"/>
</dbReference>
<dbReference type="Pfam" id="PF01025">
    <property type="entry name" value="GrpE"/>
    <property type="match status" value="1"/>
</dbReference>
<dbReference type="PANTHER" id="PTHR21237:SF23">
    <property type="entry name" value="GRPE PROTEIN HOMOLOG, MITOCHONDRIAL"/>
    <property type="match status" value="1"/>
</dbReference>
<dbReference type="PRINTS" id="PR00773">
    <property type="entry name" value="GRPEPROTEIN"/>
</dbReference>
<evidence type="ECO:0000256" key="2">
    <source>
        <dbReference type="ARBA" id="ARBA00023186"/>
    </source>
</evidence>
<accession>A0A846U0L0</accession>
<dbReference type="InterPro" id="IPR013805">
    <property type="entry name" value="GrpE_CC"/>
</dbReference>
<dbReference type="InterPro" id="IPR000740">
    <property type="entry name" value="GrpE"/>
</dbReference>
<dbReference type="SUPFAM" id="SSF51064">
    <property type="entry name" value="Head domain of nucleotide exchange factor GrpE"/>
    <property type="match status" value="1"/>
</dbReference>
<dbReference type="SUPFAM" id="SSF58014">
    <property type="entry name" value="Coiled-coil domain of nucleotide exchange factor GrpE"/>
    <property type="match status" value="1"/>
</dbReference>
<dbReference type="EMBL" id="JAAVVK010000001">
    <property type="protein sequence ID" value="NKE38366.1"/>
    <property type="molecule type" value="Genomic_DNA"/>
</dbReference>
<reference evidence="5 6" key="1">
    <citation type="submission" date="2020-04" db="EMBL/GenBank/DDBJ databases">
        <title>Complete genome sequence of Spiroplasma platyhelix ATCC 51748, an insect isolate.</title>
        <authorList>
            <person name="Green E.A."/>
            <person name="Klassen J.L."/>
        </authorList>
    </citation>
    <scope>NUCLEOTIDE SEQUENCE [LARGE SCALE GENOMIC DNA]</scope>
    <source>
        <strain evidence="5 6">PALS-1</strain>
    </source>
</reference>
<dbReference type="GO" id="GO:0042803">
    <property type="term" value="F:protein homodimerization activity"/>
    <property type="evidence" value="ECO:0007669"/>
    <property type="project" value="InterPro"/>
</dbReference>
<dbReference type="GO" id="GO:0051087">
    <property type="term" value="F:protein-folding chaperone binding"/>
    <property type="evidence" value="ECO:0007669"/>
    <property type="project" value="InterPro"/>
</dbReference>
<dbReference type="Proteomes" id="UP000584587">
    <property type="component" value="Unassembled WGS sequence"/>
</dbReference>
<keyword evidence="2" id="KW-0143">Chaperone</keyword>
<sequence>MSEKVEDSIKESEHQADVQEIDLVKVNKSLHEEVQELKLALSKLKDEQNKLILATKVNTLKEQEIRNDDFKKYANQKVIKETIIPLLLEFERALNFKTENKDVKNFLIGFNHIFNNFKANLKSEGLEQITEKVGSPFDSSRNNVTEKIEILEETKDQKDSMIAEVVLSGYKLHDRVVSPVQVKIYQLQTENKNRKN</sequence>
<dbReference type="Gene3D" id="3.90.20.20">
    <property type="match status" value="1"/>
</dbReference>